<keyword evidence="1" id="KW-0472">Membrane</keyword>
<accession>A0AAN7UFH6</accession>
<protein>
    <submittedName>
        <fullName evidence="2">Uncharacterized protein</fullName>
    </submittedName>
</protein>
<comment type="caution">
    <text evidence="2">The sequence shown here is derived from an EMBL/GenBank/DDBJ whole genome shotgun (WGS) entry which is preliminary data.</text>
</comment>
<dbReference type="Proteomes" id="UP001305414">
    <property type="component" value="Unassembled WGS sequence"/>
</dbReference>
<dbReference type="AlphaFoldDB" id="A0AAN7UFH6"/>
<dbReference type="Gene3D" id="1.10.600.10">
    <property type="entry name" value="Farnesyl Diphosphate Synthase"/>
    <property type="match status" value="1"/>
</dbReference>
<evidence type="ECO:0000313" key="3">
    <source>
        <dbReference type="Proteomes" id="UP001305414"/>
    </source>
</evidence>
<proteinExistence type="predicted"/>
<keyword evidence="3" id="KW-1185">Reference proteome</keyword>
<name>A0AAN7UFH6_9PEZI</name>
<dbReference type="InterPro" id="IPR008949">
    <property type="entry name" value="Isoprenoid_synthase_dom_sf"/>
</dbReference>
<gene>
    <name evidence="2" type="ORF">RRF57_007014</name>
</gene>
<reference evidence="2 3" key="1">
    <citation type="submission" date="2023-10" db="EMBL/GenBank/DDBJ databases">
        <title>Draft genome sequence of Xylaria bambusicola isolate GMP-LS, the root and basal stem rot pathogen of sugarcane in Indonesia.</title>
        <authorList>
            <person name="Selvaraj P."/>
            <person name="Muralishankar V."/>
            <person name="Muruganantham S."/>
            <person name="Sp S."/>
            <person name="Haryani S."/>
            <person name="Lau K.J.X."/>
            <person name="Naqvi N.I."/>
        </authorList>
    </citation>
    <scope>NUCLEOTIDE SEQUENCE [LARGE SCALE GENOMIC DNA]</scope>
    <source>
        <strain evidence="2">GMP-LS</strain>
    </source>
</reference>
<sequence>MEDVDHAGAVKVHASVRDSIIGVEKPSKKNMIATLFKDFGARLNQMDKQGAPKVLASLKNYLDNYDSQKTPFTTIQKYTEYRILNVGYGLVFFYLVFILSSLLTEP</sequence>
<keyword evidence="1" id="KW-1133">Transmembrane helix</keyword>
<evidence type="ECO:0000256" key="1">
    <source>
        <dbReference type="SAM" id="Phobius"/>
    </source>
</evidence>
<keyword evidence="1" id="KW-0812">Transmembrane</keyword>
<feature type="transmembrane region" description="Helical" evidence="1">
    <location>
        <begin position="83"/>
        <end position="103"/>
    </location>
</feature>
<dbReference type="EMBL" id="JAWHQM010000019">
    <property type="protein sequence ID" value="KAK5631300.1"/>
    <property type="molecule type" value="Genomic_DNA"/>
</dbReference>
<evidence type="ECO:0000313" key="2">
    <source>
        <dbReference type="EMBL" id="KAK5631300.1"/>
    </source>
</evidence>
<organism evidence="2 3">
    <name type="scientific">Xylaria bambusicola</name>
    <dbReference type="NCBI Taxonomy" id="326684"/>
    <lineage>
        <taxon>Eukaryota</taxon>
        <taxon>Fungi</taxon>
        <taxon>Dikarya</taxon>
        <taxon>Ascomycota</taxon>
        <taxon>Pezizomycotina</taxon>
        <taxon>Sordariomycetes</taxon>
        <taxon>Xylariomycetidae</taxon>
        <taxon>Xylariales</taxon>
        <taxon>Xylariaceae</taxon>
        <taxon>Xylaria</taxon>
    </lineage>
</organism>